<dbReference type="Gene3D" id="3.90.550.10">
    <property type="entry name" value="Spore Coat Polysaccharide Biosynthesis Protein SpsA, Chain A"/>
    <property type="match status" value="1"/>
</dbReference>
<dbReference type="Proteomes" id="UP000033109">
    <property type="component" value="Chromosome"/>
</dbReference>
<dbReference type="HOGENOM" id="CLU_061980_2_0_10"/>
<dbReference type="SUPFAM" id="SSF53448">
    <property type="entry name" value="Nucleotide-diphospho-sugar transferases"/>
    <property type="match status" value="1"/>
</dbReference>
<evidence type="ECO:0000313" key="3">
    <source>
        <dbReference type="Proteomes" id="UP000033109"/>
    </source>
</evidence>
<name>A0A0E3ZHT9_9BACT</name>
<protein>
    <recommendedName>
        <fullName evidence="1">MobA-like NTP transferase domain-containing protein</fullName>
    </recommendedName>
</protein>
<dbReference type="STRING" id="400092.PKOR_15295"/>
<sequence length="203" mass="22274">MESPRYPKTGLVLLAAGASTRLGKPKQNLLYEGKTLLQRAIHTANRSLCTRVIVVLSANTSGALPDDLSKSIFSVQNEAWEEGMASSIRCGLEKVLAVEPEVESCMFMVCDQPFVEEQLLHEMMLAKQQSGKGIVASAYAETLGTPVLFDRKYFKELLSLQGQEGAKKIIMRHRIDAVPISFPLGTIDIDTVEDYASLIRGGQ</sequence>
<dbReference type="GO" id="GO:0016779">
    <property type="term" value="F:nucleotidyltransferase activity"/>
    <property type="evidence" value="ECO:0007669"/>
    <property type="project" value="UniProtKB-ARBA"/>
</dbReference>
<dbReference type="AlphaFoldDB" id="A0A0E3ZHT9"/>
<dbReference type="RefSeq" id="WP_046311865.1">
    <property type="nucleotide sequence ID" value="NZ_CBCSCY010000014.1"/>
</dbReference>
<feature type="domain" description="MobA-like NTP transferase" evidence="1">
    <location>
        <begin position="12"/>
        <end position="173"/>
    </location>
</feature>
<dbReference type="PATRIC" id="fig|400092.3.peg.3335"/>
<dbReference type="Pfam" id="PF12804">
    <property type="entry name" value="NTP_transf_3"/>
    <property type="match status" value="1"/>
</dbReference>
<proteinExistence type="predicted"/>
<dbReference type="InterPro" id="IPR025877">
    <property type="entry name" value="MobA-like_NTP_Trfase"/>
</dbReference>
<evidence type="ECO:0000259" key="1">
    <source>
        <dbReference type="Pfam" id="PF12804"/>
    </source>
</evidence>
<dbReference type="PANTHER" id="PTHR43777">
    <property type="entry name" value="MOLYBDENUM COFACTOR CYTIDYLYLTRANSFERASE"/>
    <property type="match status" value="1"/>
</dbReference>
<dbReference type="PANTHER" id="PTHR43777:SF1">
    <property type="entry name" value="MOLYBDENUM COFACTOR CYTIDYLYLTRANSFERASE"/>
    <property type="match status" value="1"/>
</dbReference>
<accession>A0A0E3ZHT9</accession>
<dbReference type="OrthoDB" id="9779263at2"/>
<dbReference type="CDD" id="cd04182">
    <property type="entry name" value="GT_2_like_f"/>
    <property type="match status" value="1"/>
</dbReference>
<dbReference type="KEGG" id="pko:PKOR_15295"/>
<dbReference type="InterPro" id="IPR029044">
    <property type="entry name" value="Nucleotide-diphossugar_trans"/>
</dbReference>
<reference evidence="2 3" key="1">
    <citation type="journal article" date="2015" name="Sci. Rep.">
        <title>Unraveling adaptation of Pontibacter korlensis to radiation and infertility in desert through complete genome and comparative transcriptomic analysis.</title>
        <authorList>
            <person name="Dai J."/>
            <person name="Dai W."/>
            <person name="Qiu C."/>
            <person name="Yang Z."/>
            <person name="Zhang Y."/>
            <person name="Zhou M."/>
            <person name="Zhang L."/>
            <person name="Fang C."/>
            <person name="Gao Q."/>
            <person name="Yang Q."/>
            <person name="Li X."/>
            <person name="Wang Z."/>
            <person name="Wang Z."/>
            <person name="Jia Z."/>
            <person name="Chen X."/>
        </authorList>
    </citation>
    <scope>NUCLEOTIDE SEQUENCE [LARGE SCALE GENOMIC DNA]</scope>
    <source>
        <strain evidence="2 3">X14-1T</strain>
    </source>
</reference>
<organism evidence="2 3">
    <name type="scientific">Pontibacter korlensis</name>
    <dbReference type="NCBI Taxonomy" id="400092"/>
    <lineage>
        <taxon>Bacteria</taxon>
        <taxon>Pseudomonadati</taxon>
        <taxon>Bacteroidota</taxon>
        <taxon>Cytophagia</taxon>
        <taxon>Cytophagales</taxon>
        <taxon>Hymenobacteraceae</taxon>
        <taxon>Pontibacter</taxon>
    </lineage>
</organism>
<keyword evidence="3" id="KW-1185">Reference proteome</keyword>
<gene>
    <name evidence="2" type="ORF">PKOR_15295</name>
</gene>
<dbReference type="EMBL" id="CP009621">
    <property type="protein sequence ID" value="AKD04205.1"/>
    <property type="molecule type" value="Genomic_DNA"/>
</dbReference>
<evidence type="ECO:0000313" key="2">
    <source>
        <dbReference type="EMBL" id="AKD04205.1"/>
    </source>
</evidence>